<reference evidence="2" key="1">
    <citation type="submission" date="2024-02" db="EMBL/GenBank/DDBJ databases">
        <authorList>
            <consortium name="ELIXIR-Norway"/>
            <consortium name="Elixir Norway"/>
        </authorList>
    </citation>
    <scope>NUCLEOTIDE SEQUENCE</scope>
</reference>
<evidence type="ECO:0000256" key="1">
    <source>
        <dbReference type="SAM" id="MobiDB-lite"/>
    </source>
</evidence>
<evidence type="ECO:0000313" key="3">
    <source>
        <dbReference type="Proteomes" id="UP001497444"/>
    </source>
</evidence>
<keyword evidence="3" id="KW-1185">Reference proteome</keyword>
<proteinExistence type="predicted"/>
<organism evidence="2 3">
    <name type="scientific">Sphagnum jensenii</name>
    <dbReference type="NCBI Taxonomy" id="128206"/>
    <lineage>
        <taxon>Eukaryota</taxon>
        <taxon>Viridiplantae</taxon>
        <taxon>Streptophyta</taxon>
        <taxon>Embryophyta</taxon>
        <taxon>Bryophyta</taxon>
        <taxon>Sphagnophytina</taxon>
        <taxon>Sphagnopsida</taxon>
        <taxon>Sphagnales</taxon>
        <taxon>Sphagnaceae</taxon>
        <taxon>Sphagnum</taxon>
    </lineage>
</organism>
<dbReference type="Proteomes" id="UP001497444">
    <property type="component" value="Unassembled WGS sequence"/>
</dbReference>
<evidence type="ECO:0000313" key="2">
    <source>
        <dbReference type="EMBL" id="CAK9254154.1"/>
    </source>
</evidence>
<feature type="compositionally biased region" description="Basic and acidic residues" evidence="1">
    <location>
        <begin position="151"/>
        <end position="160"/>
    </location>
</feature>
<comment type="caution">
    <text evidence="2">The sequence shown here is derived from an EMBL/GenBank/DDBJ whole genome shotgun (WGS) entry which is preliminary data.</text>
</comment>
<accession>A0ABP0VI99</accession>
<protein>
    <submittedName>
        <fullName evidence="2">Uncharacterized protein</fullName>
    </submittedName>
</protein>
<sequence>MSEQETPLDKSPTPLNDDLCTLDQVFVDTSKRRRKIVDKLEEAVLSLELMHKDKEPREKEVDLQLVNTLLGALKDEESGVFRRASTKLKLAEQQTTSNHSKAVVDLLAKISSGRTTLTPASLSTGLPKDNESDLGEAFRRANLDPAPTTELKIDPNDLSD</sequence>
<dbReference type="EMBL" id="CAXAQS010000993">
    <property type="protein sequence ID" value="CAK9254154.1"/>
    <property type="molecule type" value="Genomic_DNA"/>
</dbReference>
<gene>
    <name evidence="2" type="ORF">CSSPJE1EN1_LOCUS29532</name>
</gene>
<name>A0ABP0VI99_9BRYO</name>
<feature type="region of interest" description="Disordered" evidence="1">
    <location>
        <begin position="139"/>
        <end position="160"/>
    </location>
</feature>